<dbReference type="Proteomes" id="UP001160499">
    <property type="component" value="Unassembled WGS sequence"/>
</dbReference>
<name>A0ABT6LZT7_9ACTN</name>
<protein>
    <recommendedName>
        <fullName evidence="3">Single-stranded DNA-binding protein</fullName>
    </recommendedName>
</protein>
<gene>
    <name evidence="1" type="ORF">M2283_009105</name>
</gene>
<accession>A0ABT6LZT7</accession>
<evidence type="ECO:0008006" key="3">
    <source>
        <dbReference type="Google" id="ProtNLM"/>
    </source>
</evidence>
<evidence type="ECO:0000313" key="2">
    <source>
        <dbReference type="Proteomes" id="UP001160499"/>
    </source>
</evidence>
<comment type="caution">
    <text evidence="1">The sequence shown here is derived from an EMBL/GenBank/DDBJ whole genome shotgun (WGS) entry which is preliminary data.</text>
</comment>
<dbReference type="RefSeq" id="WP_280882456.1">
    <property type="nucleotide sequence ID" value="NZ_JARXVH010000025.1"/>
</dbReference>
<dbReference type="EMBL" id="JARXVH010000025">
    <property type="protein sequence ID" value="MDH6221758.1"/>
    <property type="molecule type" value="Genomic_DNA"/>
</dbReference>
<evidence type="ECO:0000313" key="1">
    <source>
        <dbReference type="EMBL" id="MDH6221758.1"/>
    </source>
</evidence>
<proteinExistence type="predicted"/>
<sequence length="43" mass="4664">MGDRHASPDPVKKGKTLTVTGTLTRANWNTNTYAGYSGQKVKL</sequence>
<keyword evidence="2" id="KW-1185">Reference proteome</keyword>
<reference evidence="1 2" key="1">
    <citation type="submission" date="2023-04" db="EMBL/GenBank/DDBJ databases">
        <title>Forest soil microbial communities from Buena Vista Peninsula, Colon Province, Panama.</title>
        <authorList>
            <person name="Bouskill N."/>
        </authorList>
    </citation>
    <scope>NUCLEOTIDE SEQUENCE [LARGE SCALE GENOMIC DNA]</scope>
    <source>
        <strain evidence="1 2">GGS1</strain>
    </source>
</reference>
<organism evidence="1 2">
    <name type="scientific">Streptomyces pseudovenezuelae</name>
    <dbReference type="NCBI Taxonomy" id="67350"/>
    <lineage>
        <taxon>Bacteria</taxon>
        <taxon>Bacillati</taxon>
        <taxon>Actinomycetota</taxon>
        <taxon>Actinomycetes</taxon>
        <taxon>Kitasatosporales</taxon>
        <taxon>Streptomycetaceae</taxon>
        <taxon>Streptomyces</taxon>
        <taxon>Streptomyces aurantiacus group</taxon>
    </lineage>
</organism>